<dbReference type="PANTHER" id="PTHR15362">
    <property type="entry name" value="PHOSPHATIDYLINOSITOL SYNTHASE"/>
    <property type="match status" value="1"/>
</dbReference>
<comment type="cofactor">
    <cofactor evidence="2">
        <name>Mg(2+)</name>
        <dbReference type="ChEBI" id="CHEBI:18420"/>
    </cofactor>
</comment>
<dbReference type="EC" id="2.7.8.11" evidence="5"/>
<keyword evidence="15" id="KW-0464">Manganese</keyword>
<dbReference type="Proteomes" id="UP000011713">
    <property type="component" value="Unassembled WGS sequence"/>
</dbReference>
<dbReference type="eggNOG" id="KOG3240">
    <property type="taxonomic scope" value="Eukaryota"/>
</dbReference>
<feature type="transmembrane region" description="Helical" evidence="19">
    <location>
        <begin position="66"/>
        <end position="88"/>
    </location>
</feature>
<dbReference type="GO" id="GO:0006661">
    <property type="term" value="P:phosphatidylinositol biosynthetic process"/>
    <property type="evidence" value="ECO:0007669"/>
    <property type="project" value="TreeGrafter"/>
</dbReference>
<proteinExistence type="inferred from homology"/>
<dbReference type="FunCoup" id="M4C1S7">
    <property type="interactions" value="252"/>
</dbReference>
<dbReference type="PANTHER" id="PTHR15362:SF4">
    <property type="entry name" value="CDP-DIACYLGLYCEROL--INOSITOL 3-PHOSPHATIDYLTRANSFERASE"/>
    <property type="match status" value="1"/>
</dbReference>
<feature type="transmembrane region" description="Helical" evidence="19">
    <location>
        <begin position="189"/>
        <end position="214"/>
    </location>
</feature>
<keyword evidence="12" id="KW-0443">Lipid metabolism</keyword>
<evidence type="ECO:0000256" key="6">
    <source>
        <dbReference type="ARBA" id="ARBA00022516"/>
    </source>
</evidence>
<dbReference type="GO" id="GO:0046872">
    <property type="term" value="F:metal ion binding"/>
    <property type="evidence" value="ECO:0007669"/>
    <property type="project" value="UniProtKB-KW"/>
</dbReference>
<keyword evidence="10" id="KW-0460">Magnesium</keyword>
<dbReference type="AlphaFoldDB" id="M4C1S7"/>
<evidence type="ECO:0000256" key="13">
    <source>
        <dbReference type="ARBA" id="ARBA00023136"/>
    </source>
</evidence>
<dbReference type="GO" id="GO:0016020">
    <property type="term" value="C:membrane"/>
    <property type="evidence" value="ECO:0007669"/>
    <property type="project" value="UniProtKB-SubCell"/>
</dbReference>
<evidence type="ECO:0000256" key="7">
    <source>
        <dbReference type="ARBA" id="ARBA00022679"/>
    </source>
</evidence>
<comment type="similarity">
    <text evidence="4 17">Belongs to the CDP-alcohol phosphatidyltransferase class-I family.</text>
</comment>
<feature type="region of interest" description="Disordered" evidence="18">
    <location>
        <begin position="1"/>
        <end position="26"/>
    </location>
</feature>
<dbReference type="Gene3D" id="1.20.120.1760">
    <property type="match status" value="1"/>
</dbReference>
<keyword evidence="9" id="KW-0479">Metal-binding</keyword>
<dbReference type="VEuPathDB" id="FungiDB:HpaG813028"/>
<feature type="transmembrane region" description="Helical" evidence="19">
    <location>
        <begin position="147"/>
        <end position="168"/>
    </location>
</feature>
<keyword evidence="16" id="KW-1208">Phospholipid metabolism</keyword>
<dbReference type="InterPro" id="IPR000462">
    <property type="entry name" value="CDP-OH_P_trans"/>
</dbReference>
<evidence type="ECO:0000256" key="3">
    <source>
        <dbReference type="ARBA" id="ARBA00004141"/>
    </source>
</evidence>
<evidence type="ECO:0000256" key="16">
    <source>
        <dbReference type="ARBA" id="ARBA00023264"/>
    </source>
</evidence>
<keyword evidence="11 19" id="KW-1133">Transmembrane helix</keyword>
<dbReference type="InterPro" id="IPR048254">
    <property type="entry name" value="CDP_ALCOHOL_P_TRANSF_CS"/>
</dbReference>
<dbReference type="HOGENOM" id="CLU_067602_2_0_1"/>
<reference evidence="20" key="2">
    <citation type="submission" date="2015-06" db="UniProtKB">
        <authorList>
            <consortium name="EnsemblProtists"/>
        </authorList>
    </citation>
    <scope>IDENTIFICATION</scope>
    <source>
        <strain evidence="20">Emoy2</strain>
    </source>
</reference>
<accession>M4C1S7</accession>
<dbReference type="STRING" id="559515.M4C1S7"/>
<evidence type="ECO:0000256" key="15">
    <source>
        <dbReference type="ARBA" id="ARBA00023211"/>
    </source>
</evidence>
<evidence type="ECO:0000256" key="5">
    <source>
        <dbReference type="ARBA" id="ARBA00013212"/>
    </source>
</evidence>
<evidence type="ECO:0000313" key="21">
    <source>
        <dbReference type="Proteomes" id="UP000011713"/>
    </source>
</evidence>
<evidence type="ECO:0000256" key="18">
    <source>
        <dbReference type="SAM" id="MobiDB-lite"/>
    </source>
</evidence>
<keyword evidence="6" id="KW-0444">Lipid biosynthesis</keyword>
<evidence type="ECO:0000256" key="17">
    <source>
        <dbReference type="RuleBase" id="RU003750"/>
    </source>
</evidence>
<evidence type="ECO:0000256" key="2">
    <source>
        <dbReference type="ARBA" id="ARBA00001946"/>
    </source>
</evidence>
<evidence type="ECO:0000313" key="20">
    <source>
        <dbReference type="EnsemblProtists" id="HpaP813028"/>
    </source>
</evidence>
<comment type="cofactor">
    <cofactor evidence="1">
        <name>Mn(2+)</name>
        <dbReference type="ChEBI" id="CHEBI:29035"/>
    </cofactor>
</comment>
<evidence type="ECO:0000256" key="12">
    <source>
        <dbReference type="ARBA" id="ARBA00023098"/>
    </source>
</evidence>
<evidence type="ECO:0000256" key="10">
    <source>
        <dbReference type="ARBA" id="ARBA00022842"/>
    </source>
</evidence>
<evidence type="ECO:0000256" key="4">
    <source>
        <dbReference type="ARBA" id="ARBA00010441"/>
    </source>
</evidence>
<dbReference type="InParanoid" id="M4C1S7"/>
<sequence length="271" mass="30736">MQLEELRPVTNRPQHKSLAKRPGTDAGALVEQPPLVSVIKKNSRSRIKALVVMAELQSKRRSVTNVFLYVPNLIGYMRVVLSLYSLAIARSDYKTSVLCYVLSFICDYFDGFFARLCNQCSSFGAVLDMVTDRCSTAGLLVVLSHLYPQYMVCFIYLLVLDFSSHWLHMYSSRGHHKVVPAERNFLLRFYYSCYPFFGFCCVGTELFYILLYVLHFDPALMIPGINVPVMQLCYYVCLPACVCKTMTNVAQLCSAAHSVVSEDVAVFNKTK</sequence>
<keyword evidence="13 19" id="KW-0472">Membrane</keyword>
<dbReference type="PROSITE" id="PS00379">
    <property type="entry name" value="CDP_ALCOHOL_P_TRANSF"/>
    <property type="match status" value="1"/>
</dbReference>
<dbReference type="InterPro" id="IPR043130">
    <property type="entry name" value="CDP-OH_PTrfase_TM_dom"/>
</dbReference>
<keyword evidence="14" id="KW-0594">Phospholipid biosynthesis</keyword>
<dbReference type="OMA" id="VTGVFFY"/>
<protein>
    <recommendedName>
        <fullName evidence="5">CDP-diacylglycerol--inositol 3-phosphatidyltransferase</fullName>
        <ecNumber evidence="5">2.7.8.11</ecNumber>
    </recommendedName>
</protein>
<keyword evidence="7 17" id="KW-0808">Transferase</keyword>
<comment type="subcellular location">
    <subcellularLocation>
        <location evidence="3">Membrane</location>
        <topology evidence="3">Multi-pass membrane protein</topology>
    </subcellularLocation>
</comment>
<evidence type="ECO:0000256" key="1">
    <source>
        <dbReference type="ARBA" id="ARBA00001936"/>
    </source>
</evidence>
<keyword evidence="8 19" id="KW-0812">Transmembrane</keyword>
<evidence type="ECO:0000256" key="11">
    <source>
        <dbReference type="ARBA" id="ARBA00022989"/>
    </source>
</evidence>
<dbReference type="FunFam" id="1.20.120.1760:FF:000003">
    <property type="entry name" value="CDP-diacylglycerol--inositol 3-phosphatidyltransferase"/>
    <property type="match status" value="1"/>
</dbReference>
<dbReference type="Pfam" id="PF01066">
    <property type="entry name" value="CDP-OH_P_transf"/>
    <property type="match status" value="1"/>
</dbReference>
<keyword evidence="21" id="KW-1185">Reference proteome</keyword>
<dbReference type="GO" id="GO:0005794">
    <property type="term" value="C:Golgi apparatus"/>
    <property type="evidence" value="ECO:0007669"/>
    <property type="project" value="TreeGrafter"/>
</dbReference>
<dbReference type="EnsemblProtists" id="HpaT813028">
    <property type="protein sequence ID" value="HpaP813028"/>
    <property type="gene ID" value="HpaG813028"/>
</dbReference>
<name>M4C1S7_HYAAE</name>
<reference evidence="21" key="1">
    <citation type="journal article" date="2010" name="Science">
        <title>Signatures of adaptation to obligate biotrophy in the Hyaloperonospora arabidopsidis genome.</title>
        <authorList>
            <person name="Baxter L."/>
            <person name="Tripathy S."/>
            <person name="Ishaque N."/>
            <person name="Boot N."/>
            <person name="Cabral A."/>
            <person name="Kemen E."/>
            <person name="Thines M."/>
            <person name="Ah-Fong A."/>
            <person name="Anderson R."/>
            <person name="Badejoko W."/>
            <person name="Bittner-Eddy P."/>
            <person name="Boore J.L."/>
            <person name="Chibucos M.C."/>
            <person name="Coates M."/>
            <person name="Dehal P."/>
            <person name="Delehaunty K."/>
            <person name="Dong S."/>
            <person name="Downton P."/>
            <person name="Dumas B."/>
            <person name="Fabro G."/>
            <person name="Fronick C."/>
            <person name="Fuerstenberg S.I."/>
            <person name="Fulton L."/>
            <person name="Gaulin E."/>
            <person name="Govers F."/>
            <person name="Hughes L."/>
            <person name="Humphray S."/>
            <person name="Jiang R.H."/>
            <person name="Judelson H."/>
            <person name="Kamoun S."/>
            <person name="Kyung K."/>
            <person name="Meijer H."/>
            <person name="Minx P."/>
            <person name="Morris P."/>
            <person name="Nelson J."/>
            <person name="Phuntumart V."/>
            <person name="Qutob D."/>
            <person name="Rehmany A."/>
            <person name="Rougon-Cardoso A."/>
            <person name="Ryden P."/>
            <person name="Torto-Alalibo T."/>
            <person name="Studholme D."/>
            <person name="Wang Y."/>
            <person name="Win J."/>
            <person name="Wood J."/>
            <person name="Clifton S.W."/>
            <person name="Rogers J."/>
            <person name="Van den Ackerveken G."/>
            <person name="Jones J.D."/>
            <person name="McDowell J.M."/>
            <person name="Beynon J."/>
            <person name="Tyler B.M."/>
        </authorList>
    </citation>
    <scope>NUCLEOTIDE SEQUENCE [LARGE SCALE GENOMIC DNA]</scope>
    <source>
        <strain evidence="21">Emoy2</strain>
    </source>
</reference>
<organism evidence="20 21">
    <name type="scientific">Hyaloperonospora arabidopsidis (strain Emoy2)</name>
    <name type="common">Downy mildew agent</name>
    <name type="synonym">Peronospora arabidopsidis</name>
    <dbReference type="NCBI Taxonomy" id="559515"/>
    <lineage>
        <taxon>Eukaryota</taxon>
        <taxon>Sar</taxon>
        <taxon>Stramenopiles</taxon>
        <taxon>Oomycota</taxon>
        <taxon>Peronosporomycetes</taxon>
        <taxon>Peronosporales</taxon>
        <taxon>Peronosporaceae</taxon>
        <taxon>Hyaloperonospora</taxon>
    </lineage>
</organism>
<dbReference type="GO" id="GO:0003881">
    <property type="term" value="F:CDP-diacylglycerol-inositol 3-phosphatidyltransferase activity"/>
    <property type="evidence" value="ECO:0007669"/>
    <property type="project" value="UniProtKB-EC"/>
</dbReference>
<evidence type="ECO:0000256" key="14">
    <source>
        <dbReference type="ARBA" id="ARBA00023209"/>
    </source>
</evidence>
<evidence type="ECO:0000256" key="8">
    <source>
        <dbReference type="ARBA" id="ARBA00022692"/>
    </source>
</evidence>
<evidence type="ECO:0000256" key="19">
    <source>
        <dbReference type="SAM" id="Phobius"/>
    </source>
</evidence>
<feature type="transmembrane region" description="Helical" evidence="19">
    <location>
        <begin position="220"/>
        <end position="238"/>
    </location>
</feature>
<dbReference type="EMBL" id="CU855843">
    <property type="status" value="NOT_ANNOTATED_CDS"/>
    <property type="molecule type" value="Genomic_DNA"/>
</dbReference>
<evidence type="ECO:0000256" key="9">
    <source>
        <dbReference type="ARBA" id="ARBA00022723"/>
    </source>
</evidence>